<organism evidence="2 3">
    <name type="scientific">Tanacetum coccineum</name>
    <dbReference type="NCBI Taxonomy" id="301880"/>
    <lineage>
        <taxon>Eukaryota</taxon>
        <taxon>Viridiplantae</taxon>
        <taxon>Streptophyta</taxon>
        <taxon>Embryophyta</taxon>
        <taxon>Tracheophyta</taxon>
        <taxon>Spermatophyta</taxon>
        <taxon>Magnoliopsida</taxon>
        <taxon>eudicotyledons</taxon>
        <taxon>Gunneridae</taxon>
        <taxon>Pentapetalae</taxon>
        <taxon>asterids</taxon>
        <taxon>campanulids</taxon>
        <taxon>Asterales</taxon>
        <taxon>Asteraceae</taxon>
        <taxon>Asteroideae</taxon>
        <taxon>Anthemideae</taxon>
        <taxon>Anthemidinae</taxon>
        <taxon>Tanacetum</taxon>
    </lineage>
</organism>
<evidence type="ECO:0000313" key="3">
    <source>
        <dbReference type="Proteomes" id="UP001151760"/>
    </source>
</evidence>
<feature type="region of interest" description="Disordered" evidence="1">
    <location>
        <begin position="65"/>
        <end position="96"/>
    </location>
</feature>
<reference evidence="2" key="1">
    <citation type="journal article" date="2022" name="Int. J. Mol. Sci.">
        <title>Draft Genome of Tanacetum Coccineum: Genomic Comparison of Closely Related Tanacetum-Family Plants.</title>
        <authorList>
            <person name="Yamashiro T."/>
            <person name="Shiraishi A."/>
            <person name="Nakayama K."/>
            <person name="Satake H."/>
        </authorList>
    </citation>
    <scope>NUCLEOTIDE SEQUENCE</scope>
</reference>
<dbReference type="Proteomes" id="UP001151760">
    <property type="component" value="Unassembled WGS sequence"/>
</dbReference>
<evidence type="ECO:0000313" key="2">
    <source>
        <dbReference type="EMBL" id="GJT43976.1"/>
    </source>
</evidence>
<reference evidence="2" key="2">
    <citation type="submission" date="2022-01" db="EMBL/GenBank/DDBJ databases">
        <authorList>
            <person name="Yamashiro T."/>
            <person name="Shiraishi A."/>
            <person name="Satake H."/>
            <person name="Nakayama K."/>
        </authorList>
    </citation>
    <scope>NUCLEOTIDE SEQUENCE</scope>
</reference>
<comment type="caution">
    <text evidence="2">The sequence shown here is derived from an EMBL/GenBank/DDBJ whole genome shotgun (WGS) entry which is preliminary data.</text>
</comment>
<dbReference type="EMBL" id="BQNB010015775">
    <property type="protein sequence ID" value="GJT43976.1"/>
    <property type="molecule type" value="Genomic_DNA"/>
</dbReference>
<keyword evidence="3" id="KW-1185">Reference proteome</keyword>
<gene>
    <name evidence="2" type="ORF">Tco_0952691</name>
</gene>
<proteinExistence type="predicted"/>
<protein>
    <submittedName>
        <fullName evidence="2">Uncharacterized protein</fullName>
    </submittedName>
</protein>
<accession>A0ABQ5DXS0</accession>
<name>A0ABQ5DXS0_9ASTR</name>
<evidence type="ECO:0000256" key="1">
    <source>
        <dbReference type="SAM" id="MobiDB-lite"/>
    </source>
</evidence>
<feature type="compositionally biased region" description="Basic and acidic residues" evidence="1">
    <location>
        <begin position="65"/>
        <end position="82"/>
    </location>
</feature>
<sequence>MVKTGLVEAIDSLVPIDKRLATFRGYYSRGIEILGFLKCLLHNIARGHDNILVWGILETDIQQKDKNKAKKDKNGHENEKSVKKQSKSKSQPRESQ</sequence>